<reference evidence="1 2" key="1">
    <citation type="submission" date="2020-10" db="EMBL/GenBank/DDBJ databases">
        <title>The Coptis chinensis genome and diversification of protoberbering-type alkaloids.</title>
        <authorList>
            <person name="Wang B."/>
            <person name="Shu S."/>
            <person name="Song C."/>
            <person name="Liu Y."/>
        </authorList>
    </citation>
    <scope>NUCLEOTIDE SEQUENCE [LARGE SCALE GENOMIC DNA]</scope>
    <source>
        <strain evidence="1">HL-2020</strain>
        <tissue evidence="1">Leaf</tissue>
    </source>
</reference>
<dbReference type="InterPro" id="IPR040256">
    <property type="entry name" value="At4g02000-like"/>
</dbReference>
<dbReference type="PANTHER" id="PTHR31286:SF165">
    <property type="entry name" value="DUF4283 DOMAIN-CONTAINING PROTEIN"/>
    <property type="match status" value="1"/>
</dbReference>
<evidence type="ECO:0000313" key="1">
    <source>
        <dbReference type="EMBL" id="KAF9610948.1"/>
    </source>
</evidence>
<keyword evidence="2" id="KW-1185">Reference proteome</keyword>
<protein>
    <recommendedName>
        <fullName evidence="3">DUF4283 domain-containing protein</fullName>
    </recommendedName>
</protein>
<dbReference type="PANTHER" id="PTHR31286">
    <property type="entry name" value="GLYCINE-RICH CELL WALL STRUCTURAL PROTEIN 1.8-LIKE"/>
    <property type="match status" value="1"/>
</dbReference>
<gene>
    <name evidence="1" type="ORF">IFM89_025981</name>
</gene>
<organism evidence="1 2">
    <name type="scientific">Coptis chinensis</name>
    <dbReference type="NCBI Taxonomy" id="261450"/>
    <lineage>
        <taxon>Eukaryota</taxon>
        <taxon>Viridiplantae</taxon>
        <taxon>Streptophyta</taxon>
        <taxon>Embryophyta</taxon>
        <taxon>Tracheophyta</taxon>
        <taxon>Spermatophyta</taxon>
        <taxon>Magnoliopsida</taxon>
        <taxon>Ranunculales</taxon>
        <taxon>Ranunculaceae</taxon>
        <taxon>Coptidoideae</taxon>
        <taxon>Coptis</taxon>
    </lineage>
</organism>
<accession>A0A835I812</accession>
<comment type="caution">
    <text evidence="1">The sequence shown here is derived from an EMBL/GenBank/DDBJ whole genome shotgun (WGS) entry which is preliminary data.</text>
</comment>
<dbReference type="EMBL" id="JADFTS010000004">
    <property type="protein sequence ID" value="KAF9610948.1"/>
    <property type="molecule type" value="Genomic_DNA"/>
</dbReference>
<sequence length="234" mass="26181">MALEGAIFIAGRIFIIIPWNVEAEMMRNKISTIPVWIKMSNVPKELWTKNGLSFLASLIAKPMCIDDATVKKLRLLFARVCVEIPLLFHYPKSVSIEVGEREISIGVEYPWKPSSCSTCMKFGHSTNKCNNIVVNTWTSRRNVNSQSSDAGAQQTTTRIGHLPTQVVVQTITENVTAVPNSPLEESLPIVCVGPSIVRTKNPPQYLVLKGMEQWLKSLMLVDMILELILPLDFN</sequence>
<evidence type="ECO:0008006" key="3">
    <source>
        <dbReference type="Google" id="ProtNLM"/>
    </source>
</evidence>
<evidence type="ECO:0000313" key="2">
    <source>
        <dbReference type="Proteomes" id="UP000631114"/>
    </source>
</evidence>
<dbReference type="Proteomes" id="UP000631114">
    <property type="component" value="Unassembled WGS sequence"/>
</dbReference>
<proteinExistence type="predicted"/>
<dbReference type="OrthoDB" id="1751950at2759"/>
<dbReference type="AlphaFoldDB" id="A0A835I812"/>
<name>A0A835I812_9MAGN</name>